<accession>A0A0K9UUH1</accession>
<dbReference type="GO" id="GO:0007165">
    <property type="term" value="P:signal transduction"/>
    <property type="evidence" value="ECO:0007669"/>
    <property type="project" value="UniProtKB-KW"/>
</dbReference>
<comment type="similarity">
    <text evidence="3">Belongs to the methyl-accepting chemotaxis (MCP) protein family.</text>
</comment>
<dbReference type="InterPro" id="IPR004089">
    <property type="entry name" value="MCPsignal_dom"/>
</dbReference>
<dbReference type="AlphaFoldDB" id="A0A0K9UUH1"/>
<dbReference type="GO" id="GO:0005886">
    <property type="term" value="C:plasma membrane"/>
    <property type="evidence" value="ECO:0007669"/>
    <property type="project" value="UniProtKB-SubCell"/>
</dbReference>
<dbReference type="SMR" id="A0A0K9UUH1"/>
<comment type="subcellular location">
    <subcellularLocation>
        <location evidence="1">Cell inner membrane</location>
    </subcellularLocation>
</comment>
<evidence type="ECO:0000256" key="5">
    <source>
        <dbReference type="SAM" id="Phobius"/>
    </source>
</evidence>
<feature type="transmembrane region" description="Helical" evidence="5">
    <location>
        <begin position="264"/>
        <end position="286"/>
    </location>
</feature>
<dbReference type="PROSITE" id="PS50111">
    <property type="entry name" value="CHEMOTAXIS_TRANSDUC_2"/>
    <property type="match status" value="1"/>
</dbReference>
<evidence type="ECO:0000256" key="3">
    <source>
        <dbReference type="ARBA" id="ARBA00029447"/>
    </source>
</evidence>
<keyword evidence="5" id="KW-1133">Transmembrane helix</keyword>
<protein>
    <submittedName>
        <fullName evidence="7">Toxin coregulated pilus biosynthesis protein I</fullName>
    </submittedName>
</protein>
<dbReference type="SUPFAM" id="SSF103190">
    <property type="entry name" value="Sensory domain-like"/>
    <property type="match status" value="1"/>
</dbReference>
<dbReference type="InterPro" id="IPR029151">
    <property type="entry name" value="Sensor-like_sf"/>
</dbReference>
<dbReference type="FunFam" id="1.10.287.950:FF:000001">
    <property type="entry name" value="Methyl-accepting chemotaxis sensory transducer"/>
    <property type="match status" value="1"/>
</dbReference>
<name>A0A0K9UUH1_VIBCL</name>
<sequence>MIKKIISVFLLLACIITLAFTAFFYHSKLSDQTKSISSLSSQQAQERLQSYQDSLDFYKKLNTSLSVAIANSLRDKAVEELNAIALRIQENHGFIGVTFASLDGTMFTDIGTLDWNAKTLRRDWFVKTVELGTKHYTAFDIDKTTGQHVLTIATPVYVGNDIVGSVALDIAGDQIASPNGSGMFMMTDRNFNVFASDLTHSTLIGKDLTKEKPLFKNLVSGQYVTFSDADSHWFAVSQTEIDGENKLFTIIDIQQIVQTYKRDIQLIIAGFSGFSCVMLIGLYWVLSKELSGVRQIREWILALSDGQIKERRPIKFHNELDTIAQSLENLQFRLLDVVRNSHRTMNDLSIKQTDITYSIEGNTNNSQQELGLIEQVATATTQLSCTSFDVMQQAQSAELNAETAQKLIAESHDIIDSSSKQTEMVTLSIHESQQIINQLREFSDNISSVTDVINNISDQTNLLALNAAIEAARAGEQGRGFAVVADEVRSLAVKTQQSTIDIQGIILKLQEQSQLADQVMTRNVSLIHETQVANRALIASFNLISDKVLEISNINSIVSTAANEQKIVTEDVAKQMEDIRYLVQENLSAMERTKQANQNISDLTTNLNDALSFFKIELTS</sequence>
<feature type="domain" description="Methyl-accepting transducer" evidence="6">
    <location>
        <begin position="344"/>
        <end position="580"/>
    </location>
</feature>
<proteinExistence type="inferred from homology"/>
<keyword evidence="5" id="KW-0472">Membrane</keyword>
<reference evidence="7 8" key="1">
    <citation type="submission" date="2007-01" db="EMBL/GenBank/DDBJ databases">
        <authorList>
            <person name="Kobayashi T."/>
            <person name="Suzuki M."/>
            <person name="Inoue H."/>
            <person name="Itai R.N."/>
            <person name="Takahashi M."/>
            <person name="Nakanishi H."/>
            <person name="Mori S."/>
            <person name="Nishizawa N.K."/>
        </authorList>
    </citation>
    <scope>NUCLEOTIDE SEQUENCE [LARGE SCALE GENOMIC DNA]</scope>
    <source>
        <strain evidence="7 8">2740-80</strain>
    </source>
</reference>
<dbReference type="PANTHER" id="PTHR32089:SF33">
    <property type="entry name" value="TOXIN COREGULATED PILUS BIOSYNTHESIS PROTEIN I"/>
    <property type="match status" value="1"/>
</dbReference>
<evidence type="ECO:0000313" key="7">
    <source>
        <dbReference type="EMBL" id="KNA59543.1"/>
    </source>
</evidence>
<dbReference type="SUPFAM" id="SSF58104">
    <property type="entry name" value="Methyl-accepting chemotaxis protein (MCP) signaling domain"/>
    <property type="match status" value="1"/>
</dbReference>
<reference evidence="7 8" key="2">
    <citation type="submission" date="2010-08" db="EMBL/GenBank/DDBJ databases">
        <title>The Genome Sequence of Vibrio cholerae strain 2740-80.</title>
        <authorList>
            <consortium name="The Broad Institute Genome Sequencing Platform"/>
            <person name="Colwell R."/>
            <person name="Young S.K."/>
            <person name="Zeng Q."/>
            <person name="Alvarado L."/>
            <person name="Berlin A."/>
            <person name="Chapman S."/>
            <person name="Chen Z."/>
            <person name="Freedman E."/>
            <person name="Gellesch M."/>
            <person name="Goldberg J."/>
            <person name="Griggs A."/>
            <person name="Gujja S."/>
            <person name="Heilman E."/>
            <person name="Heiman D."/>
            <person name="Howarth C."/>
            <person name="Larson L."/>
            <person name="Mehta T."/>
            <person name="Neiman D.N."/>
            <person name="Park D."/>
            <person name="Pearson M."/>
            <person name="Roberts A."/>
            <person name="Saif S."/>
            <person name="Shenoy N."/>
            <person name="Sisk P."/>
            <person name="Stolte C."/>
            <person name="Sykes S."/>
            <person name="White J."/>
            <person name="Yandava C."/>
            <person name="Borodovsky M."/>
            <person name="Heidelberg J."/>
            <person name="Haas B."/>
            <person name="Nusbaum C."/>
            <person name="Birren B."/>
        </authorList>
    </citation>
    <scope>NUCLEOTIDE SEQUENCE [LARGE SCALE GENOMIC DNA]</scope>
    <source>
        <strain evidence="7 8">2740-80</strain>
    </source>
</reference>
<dbReference type="PANTHER" id="PTHR32089">
    <property type="entry name" value="METHYL-ACCEPTING CHEMOTAXIS PROTEIN MCPB"/>
    <property type="match status" value="1"/>
</dbReference>
<evidence type="ECO:0000313" key="8">
    <source>
        <dbReference type="Proteomes" id="UP000003017"/>
    </source>
</evidence>
<dbReference type="Gene3D" id="3.30.450.20">
    <property type="entry name" value="PAS domain"/>
    <property type="match status" value="1"/>
</dbReference>
<organism evidence="7 8">
    <name type="scientific">Vibrio cholerae 2740-80</name>
    <dbReference type="NCBI Taxonomy" id="412614"/>
    <lineage>
        <taxon>Bacteria</taxon>
        <taxon>Pseudomonadati</taxon>
        <taxon>Pseudomonadota</taxon>
        <taxon>Gammaproteobacteria</taxon>
        <taxon>Vibrionales</taxon>
        <taxon>Vibrionaceae</taxon>
        <taxon>Vibrio</taxon>
    </lineage>
</organism>
<dbReference type="Gene3D" id="1.10.287.950">
    <property type="entry name" value="Methyl-accepting chemotaxis protein"/>
    <property type="match status" value="1"/>
</dbReference>
<evidence type="ECO:0000256" key="1">
    <source>
        <dbReference type="ARBA" id="ARBA00004533"/>
    </source>
</evidence>
<evidence type="ECO:0000259" key="6">
    <source>
        <dbReference type="PROSITE" id="PS50111"/>
    </source>
</evidence>
<dbReference type="SMART" id="SM00283">
    <property type="entry name" value="MA"/>
    <property type="match status" value="1"/>
</dbReference>
<dbReference type="Pfam" id="PF00015">
    <property type="entry name" value="MCPsignal"/>
    <property type="match status" value="1"/>
</dbReference>
<dbReference type="GO" id="GO:0006935">
    <property type="term" value="P:chemotaxis"/>
    <property type="evidence" value="ECO:0007669"/>
    <property type="project" value="UniProtKB-ARBA"/>
</dbReference>
<dbReference type="EMBL" id="AAUT02000016">
    <property type="protein sequence ID" value="KNA59543.1"/>
    <property type="molecule type" value="Genomic_DNA"/>
</dbReference>
<comment type="caution">
    <text evidence="7">The sequence shown here is derived from an EMBL/GenBank/DDBJ whole genome shotgun (WGS) entry which is preliminary data.</text>
</comment>
<evidence type="ECO:0000256" key="2">
    <source>
        <dbReference type="ARBA" id="ARBA00023224"/>
    </source>
</evidence>
<keyword evidence="2 4" id="KW-0807">Transducer</keyword>
<dbReference type="CDD" id="cd11386">
    <property type="entry name" value="MCP_signal"/>
    <property type="match status" value="1"/>
</dbReference>
<dbReference type="Proteomes" id="UP000003017">
    <property type="component" value="Unassembled WGS sequence"/>
</dbReference>
<evidence type="ECO:0000256" key="4">
    <source>
        <dbReference type="PROSITE-ProRule" id="PRU00284"/>
    </source>
</evidence>
<keyword evidence="5" id="KW-0812">Transmembrane</keyword>
<dbReference type="RefSeq" id="WP_000591844.1">
    <property type="nucleotide sequence ID" value="NZ_CP016324.1"/>
</dbReference>
<gene>
    <name evidence="7" type="ORF">VC274080_020901</name>
</gene>